<comment type="caution">
    <text evidence="5">The sequence shown here is derived from an EMBL/GenBank/DDBJ whole genome shotgun (WGS) entry which is preliminary data.</text>
</comment>
<evidence type="ECO:0000313" key="5">
    <source>
        <dbReference type="EMBL" id="NEK72325.1"/>
    </source>
</evidence>
<dbReference type="GO" id="GO:0009307">
    <property type="term" value="P:DNA restriction-modification system"/>
    <property type="evidence" value="ECO:0007669"/>
    <property type="project" value="UniProtKB-KW"/>
</dbReference>
<organism evidence="5">
    <name type="scientific">Xanthomonas euvesicatoria</name>
    <dbReference type="NCBI Taxonomy" id="456327"/>
    <lineage>
        <taxon>Bacteria</taxon>
        <taxon>Pseudomonadati</taxon>
        <taxon>Pseudomonadota</taxon>
        <taxon>Gammaproteobacteria</taxon>
        <taxon>Lysobacterales</taxon>
        <taxon>Lysobacteraceae</taxon>
        <taxon>Xanthomonas</taxon>
    </lineage>
</organism>
<dbReference type="OMA" id="PIQDPKW"/>
<protein>
    <submittedName>
        <fullName evidence="5">Restriction endonuclease subunit S</fullName>
    </submittedName>
</protein>
<evidence type="ECO:0000259" key="4">
    <source>
        <dbReference type="Pfam" id="PF01420"/>
    </source>
</evidence>
<evidence type="ECO:0000256" key="2">
    <source>
        <dbReference type="ARBA" id="ARBA00022747"/>
    </source>
</evidence>
<reference evidence="5" key="1">
    <citation type="submission" date="2019-11" db="EMBL/GenBank/DDBJ databases">
        <title>Genome-resolved metagenomics to study the prevalence of co-infection and intraspecific heterogeneity among plant pathogen metapopulations.</title>
        <authorList>
            <person name="Newberry E."/>
            <person name="Bhandari R."/>
            <person name="Kemble J."/>
            <person name="Sikora E."/>
            <person name="Potnis N."/>
        </authorList>
    </citation>
    <scope>NUCLEOTIDE SEQUENCE</scope>
    <source>
        <strain evidence="5">Xe_Pep_Tuscaloosa_18b</strain>
    </source>
</reference>
<gene>
    <name evidence="5" type="ORF">G3W62_05875</name>
</gene>
<accession>A0A6B3KCX3</accession>
<comment type="similarity">
    <text evidence="1">Belongs to the type-I restriction system S methylase family.</text>
</comment>
<sequence>MGKQGVKTVVPRLRFPEFRKMASWPIVPLERIAARISTKNCNGQVTRVLTNSAEFGVLDQRDYFDKDIATAGKVDGYYVVSKGDYVYNPRTSAIAPVGPISRNNLGEGVMSPLYTVFCFSEEKTDFYEHYFKSPGWHSYLRSAASTGARHDRMSITAGAFMRMPVPSPSREEQQKIADCLTSLEEVIAAQGRKVEALKVHKRGLMQQLFPLEGEALPRLRFPEFRDAPEWAERPLCQVIEVASGQVDPTEAPYCDFPHVGGENIESETGSLVGLKSAREDGVTSGKYLFDEKDVLYSKIRPILNKVAVPDFNGICSADIYPIRPSSSDITRQFLVYLLRSASFVEYATKHSERGKIPKINREALAAYGARLPQQVEQQRIADCLFSVDTAITAESAQLTVLKTHKQGLMQQLFPAQRAG</sequence>
<dbReference type="Gene3D" id="3.90.220.20">
    <property type="entry name" value="DNA methylase specificity domains"/>
    <property type="match status" value="2"/>
</dbReference>
<dbReference type="InterPro" id="IPR052021">
    <property type="entry name" value="Type-I_RS_S_subunit"/>
</dbReference>
<name>A0A6B3KCX3_XANEU</name>
<dbReference type="InterPro" id="IPR044946">
    <property type="entry name" value="Restrct_endonuc_typeI_TRD_sf"/>
</dbReference>
<dbReference type="GO" id="GO:0003677">
    <property type="term" value="F:DNA binding"/>
    <property type="evidence" value="ECO:0007669"/>
    <property type="project" value="UniProtKB-KW"/>
</dbReference>
<dbReference type="RefSeq" id="WP_011346171.1">
    <property type="nucleotide sequence ID" value="NZ_CP018467.1"/>
</dbReference>
<keyword evidence="5" id="KW-0540">Nuclease</keyword>
<keyword evidence="2" id="KW-0680">Restriction system</keyword>
<dbReference type="AlphaFoldDB" id="A0A6B3KCX3"/>
<dbReference type="Pfam" id="PF01420">
    <property type="entry name" value="Methylase_S"/>
    <property type="match status" value="1"/>
</dbReference>
<dbReference type="SUPFAM" id="SSF116734">
    <property type="entry name" value="DNA methylase specificity domain"/>
    <property type="match status" value="2"/>
</dbReference>
<dbReference type="EMBL" id="JAAGYV010000025">
    <property type="protein sequence ID" value="NEK72325.1"/>
    <property type="molecule type" value="Genomic_DNA"/>
</dbReference>
<keyword evidence="5" id="KW-0255">Endonuclease</keyword>
<keyword evidence="3" id="KW-0238">DNA-binding</keyword>
<feature type="domain" description="Type I restriction modification DNA specificity" evidence="4">
    <location>
        <begin position="229"/>
        <end position="399"/>
    </location>
</feature>
<dbReference type="PANTHER" id="PTHR30408">
    <property type="entry name" value="TYPE-1 RESTRICTION ENZYME ECOKI SPECIFICITY PROTEIN"/>
    <property type="match status" value="1"/>
</dbReference>
<dbReference type="GO" id="GO:0004519">
    <property type="term" value="F:endonuclease activity"/>
    <property type="evidence" value="ECO:0007669"/>
    <property type="project" value="UniProtKB-KW"/>
</dbReference>
<evidence type="ECO:0000256" key="1">
    <source>
        <dbReference type="ARBA" id="ARBA00010923"/>
    </source>
</evidence>
<keyword evidence="5" id="KW-0378">Hydrolase</keyword>
<dbReference type="PANTHER" id="PTHR30408:SF12">
    <property type="entry name" value="TYPE I RESTRICTION ENZYME MJAVIII SPECIFICITY SUBUNIT"/>
    <property type="match status" value="1"/>
</dbReference>
<dbReference type="InterPro" id="IPR000055">
    <property type="entry name" value="Restrct_endonuc_typeI_TRD"/>
</dbReference>
<proteinExistence type="inferred from homology"/>
<evidence type="ECO:0000256" key="3">
    <source>
        <dbReference type="ARBA" id="ARBA00023125"/>
    </source>
</evidence>